<name>A0A0F8VUL4_9ZZZZ</name>
<feature type="non-terminal residue" evidence="1">
    <location>
        <position position="1"/>
    </location>
</feature>
<organism evidence="1">
    <name type="scientific">marine sediment metagenome</name>
    <dbReference type="NCBI Taxonomy" id="412755"/>
    <lineage>
        <taxon>unclassified sequences</taxon>
        <taxon>metagenomes</taxon>
        <taxon>ecological metagenomes</taxon>
    </lineage>
</organism>
<dbReference type="AlphaFoldDB" id="A0A0F8VUL4"/>
<comment type="caution">
    <text evidence="1">The sequence shown here is derived from an EMBL/GenBank/DDBJ whole genome shotgun (WGS) entry which is preliminary data.</text>
</comment>
<dbReference type="Gene3D" id="3.50.50.60">
    <property type="entry name" value="FAD/NAD(P)-binding domain"/>
    <property type="match status" value="1"/>
</dbReference>
<protein>
    <recommendedName>
        <fullName evidence="2">Thioredoxin-disulfide reductase</fullName>
    </recommendedName>
</protein>
<sequence>NSARQVVSSAGDGATAAIAAEHYLSSNFPV</sequence>
<proteinExistence type="predicted"/>
<dbReference type="InterPro" id="IPR036188">
    <property type="entry name" value="FAD/NAD-bd_sf"/>
</dbReference>
<evidence type="ECO:0008006" key="2">
    <source>
        <dbReference type="Google" id="ProtNLM"/>
    </source>
</evidence>
<accession>A0A0F8VUL4</accession>
<dbReference type="EMBL" id="LAZR01069288">
    <property type="protein sequence ID" value="KKK48002.1"/>
    <property type="molecule type" value="Genomic_DNA"/>
</dbReference>
<evidence type="ECO:0000313" key="1">
    <source>
        <dbReference type="EMBL" id="KKK48002.1"/>
    </source>
</evidence>
<reference evidence="1" key="1">
    <citation type="journal article" date="2015" name="Nature">
        <title>Complex archaea that bridge the gap between prokaryotes and eukaryotes.</title>
        <authorList>
            <person name="Spang A."/>
            <person name="Saw J.H."/>
            <person name="Jorgensen S.L."/>
            <person name="Zaremba-Niedzwiedzka K."/>
            <person name="Martijn J."/>
            <person name="Lind A.E."/>
            <person name="van Eijk R."/>
            <person name="Schleper C."/>
            <person name="Guy L."/>
            <person name="Ettema T.J."/>
        </authorList>
    </citation>
    <scope>NUCLEOTIDE SEQUENCE</scope>
</reference>
<gene>
    <name evidence="1" type="ORF">LCGC14_3149520</name>
</gene>